<dbReference type="SUPFAM" id="SSF47661">
    <property type="entry name" value="t-snare proteins"/>
    <property type="match status" value="1"/>
</dbReference>
<keyword evidence="6 10" id="KW-1133">Transmembrane helix</keyword>
<dbReference type="PANTHER" id="PTHR19957">
    <property type="entry name" value="SYNTAXIN"/>
    <property type="match status" value="1"/>
</dbReference>
<evidence type="ECO:0000256" key="3">
    <source>
        <dbReference type="ARBA" id="ARBA00022448"/>
    </source>
</evidence>
<dbReference type="GO" id="GO:0031201">
    <property type="term" value="C:SNARE complex"/>
    <property type="evidence" value="ECO:0007669"/>
    <property type="project" value="TreeGrafter"/>
</dbReference>
<evidence type="ECO:0000256" key="7">
    <source>
        <dbReference type="ARBA" id="ARBA00023034"/>
    </source>
</evidence>
<proteinExistence type="evidence at transcript level"/>
<sequence length="261" mass="29022">MAHNHAISTMAAMASRNTKAANRAKASMKRFRTSVTKILNEVEESDADTLDSVNVADAIKRVKADATEVLTDLHGYSEEITATKASDELYNSLLTELKGYLDKIDAVQSRLSMVESDPSEATASNETPTVVKSVKIASSPRETAQSSNVQRQLQQQLAPPSFISPIDSTIFNERSEQISHLRSSVYDIHDIYVQIGDIAEQQGDQLDNIEMNMIRTLGDTLETNVAIQNTADRESTSWRHRFVICVLLLCLIVIIFKYRSL</sequence>
<evidence type="ECO:0000256" key="8">
    <source>
        <dbReference type="ARBA" id="ARBA00023054"/>
    </source>
</evidence>
<protein>
    <recommendedName>
        <fullName evidence="11">t-SNARE coiled-coil homology domain-containing protein</fullName>
    </recommendedName>
</protein>
<dbReference type="GO" id="GO:0000139">
    <property type="term" value="C:Golgi membrane"/>
    <property type="evidence" value="ECO:0007669"/>
    <property type="project" value="UniProtKB-SubCell"/>
</dbReference>
<organism evidence="12">
    <name type="scientific">Babesia bovis</name>
    <dbReference type="NCBI Taxonomy" id="5865"/>
    <lineage>
        <taxon>Eukaryota</taxon>
        <taxon>Sar</taxon>
        <taxon>Alveolata</taxon>
        <taxon>Apicomplexa</taxon>
        <taxon>Aconoidasida</taxon>
        <taxon>Piroplasmida</taxon>
        <taxon>Babesiidae</taxon>
        <taxon>Babesia</taxon>
    </lineage>
</organism>
<dbReference type="AlphaFoldDB" id="S6B863"/>
<dbReference type="GO" id="GO:0006906">
    <property type="term" value="P:vesicle fusion"/>
    <property type="evidence" value="ECO:0007669"/>
    <property type="project" value="TreeGrafter"/>
</dbReference>
<gene>
    <name evidence="12" type="primary">BBOV_II006660</name>
</gene>
<evidence type="ECO:0000313" key="12">
    <source>
        <dbReference type="EMBL" id="BAN65281.1"/>
    </source>
</evidence>
<dbReference type="EMBL" id="AK441487">
    <property type="protein sequence ID" value="BAN65281.1"/>
    <property type="molecule type" value="mRNA"/>
</dbReference>
<name>S6B863_BABBO</name>
<keyword evidence="8" id="KW-0175">Coiled coil</keyword>
<dbReference type="GO" id="GO:0005484">
    <property type="term" value="F:SNAP receptor activity"/>
    <property type="evidence" value="ECO:0007669"/>
    <property type="project" value="TreeGrafter"/>
</dbReference>
<keyword evidence="4 10" id="KW-0812">Transmembrane</keyword>
<keyword evidence="7" id="KW-0333">Golgi apparatus</keyword>
<dbReference type="PROSITE" id="PS50192">
    <property type="entry name" value="T_SNARE"/>
    <property type="match status" value="1"/>
</dbReference>
<feature type="transmembrane region" description="Helical" evidence="10">
    <location>
        <begin position="238"/>
        <end position="256"/>
    </location>
</feature>
<evidence type="ECO:0000256" key="4">
    <source>
        <dbReference type="ARBA" id="ARBA00022692"/>
    </source>
</evidence>
<dbReference type="InterPro" id="IPR045242">
    <property type="entry name" value="Syntaxin"/>
</dbReference>
<evidence type="ECO:0000256" key="1">
    <source>
        <dbReference type="ARBA" id="ARBA00004409"/>
    </source>
</evidence>
<dbReference type="InterPro" id="IPR010989">
    <property type="entry name" value="SNARE"/>
</dbReference>
<dbReference type="InterPro" id="IPR000727">
    <property type="entry name" value="T_SNARE_dom"/>
</dbReference>
<reference evidence="12" key="1">
    <citation type="journal article" date="2014" name="BMC Genomics">
        <title>The Babesia bovis gene and promoter model: an update from full-length EST analysis.</title>
        <authorList>
            <person name="Yamagishi J."/>
            <person name="Wakaguri H."/>
            <person name="Yokoyama N."/>
            <person name="Yamashita R."/>
            <person name="Suzuki Y."/>
            <person name="Xuan X."/>
            <person name="Igarashi I."/>
        </authorList>
    </citation>
    <scope>NUCLEOTIDE SEQUENCE</scope>
    <source>
        <strain evidence="12">Texas</strain>
    </source>
</reference>
<evidence type="ECO:0000256" key="6">
    <source>
        <dbReference type="ARBA" id="ARBA00022989"/>
    </source>
</evidence>
<dbReference type="Gene3D" id="1.20.5.110">
    <property type="match status" value="1"/>
</dbReference>
<comment type="similarity">
    <text evidence="2">Belongs to the syntaxin family.</text>
</comment>
<dbReference type="VEuPathDB" id="PiroplasmaDB:BBOV_II006660"/>
<keyword evidence="3" id="KW-0813">Transport</keyword>
<feature type="domain" description="T-SNARE coiled-coil homology" evidence="11">
    <location>
        <begin position="168"/>
        <end position="213"/>
    </location>
</feature>
<evidence type="ECO:0000256" key="10">
    <source>
        <dbReference type="SAM" id="Phobius"/>
    </source>
</evidence>
<dbReference type="GO" id="GO:0048278">
    <property type="term" value="P:vesicle docking"/>
    <property type="evidence" value="ECO:0007669"/>
    <property type="project" value="TreeGrafter"/>
</dbReference>
<dbReference type="GO" id="GO:0000149">
    <property type="term" value="F:SNARE binding"/>
    <property type="evidence" value="ECO:0007669"/>
    <property type="project" value="TreeGrafter"/>
</dbReference>
<dbReference type="PANTHER" id="PTHR19957:SF83">
    <property type="entry name" value="SYNTAXIN-16"/>
    <property type="match status" value="1"/>
</dbReference>
<keyword evidence="9 10" id="KW-0472">Membrane</keyword>
<accession>S6B863</accession>
<dbReference type="CDD" id="cd15840">
    <property type="entry name" value="SNARE_Qa"/>
    <property type="match status" value="1"/>
</dbReference>
<comment type="subcellular location">
    <subcellularLocation>
        <location evidence="1">Golgi apparatus membrane</location>
        <topology evidence="1">Single-pass type IV membrane protein</topology>
    </subcellularLocation>
</comment>
<evidence type="ECO:0000256" key="2">
    <source>
        <dbReference type="ARBA" id="ARBA00009063"/>
    </source>
</evidence>
<evidence type="ECO:0000256" key="5">
    <source>
        <dbReference type="ARBA" id="ARBA00022927"/>
    </source>
</evidence>
<keyword evidence="5" id="KW-0653">Protein transport</keyword>
<dbReference type="GO" id="GO:0006886">
    <property type="term" value="P:intracellular protein transport"/>
    <property type="evidence" value="ECO:0007669"/>
    <property type="project" value="TreeGrafter"/>
</dbReference>
<evidence type="ECO:0000259" key="11">
    <source>
        <dbReference type="PROSITE" id="PS50192"/>
    </source>
</evidence>
<evidence type="ECO:0000256" key="9">
    <source>
        <dbReference type="ARBA" id="ARBA00023136"/>
    </source>
</evidence>